<dbReference type="RefSeq" id="WP_009903536.1">
    <property type="nucleotide sequence ID" value="NZ_BIPA01000030.1"/>
</dbReference>
<evidence type="ECO:0000313" key="2">
    <source>
        <dbReference type="Proteomes" id="UP000411588"/>
    </source>
</evidence>
<sequence length="42" mass="5161">MDIYIDMYIRRKDLEIEEMDMKKYEDDNITNSMIKLAEEINS</sequence>
<dbReference type="EMBL" id="CAADAN010000017">
    <property type="protein sequence ID" value="VFD35450.1"/>
    <property type="molecule type" value="Genomic_DNA"/>
</dbReference>
<gene>
    <name evidence="1" type="ORF">SAMEA1402399_03538</name>
</gene>
<organism evidence="1 2">
    <name type="scientific">Clostridioides difficile</name>
    <name type="common">Peptoclostridium difficile</name>
    <dbReference type="NCBI Taxonomy" id="1496"/>
    <lineage>
        <taxon>Bacteria</taxon>
        <taxon>Bacillati</taxon>
        <taxon>Bacillota</taxon>
        <taxon>Clostridia</taxon>
        <taxon>Peptostreptococcales</taxon>
        <taxon>Peptostreptococcaceae</taxon>
        <taxon>Clostridioides</taxon>
    </lineage>
</organism>
<evidence type="ECO:0000313" key="1">
    <source>
        <dbReference type="EMBL" id="VFD35450.1"/>
    </source>
</evidence>
<proteinExistence type="predicted"/>
<dbReference type="AlphaFoldDB" id="A0AB74QHU2"/>
<name>A0AB74QHU2_CLODI</name>
<protein>
    <submittedName>
        <fullName evidence="1">Uncharacterized protein</fullName>
    </submittedName>
</protein>
<comment type="caution">
    <text evidence="1">The sequence shown here is derived from an EMBL/GenBank/DDBJ whole genome shotgun (WGS) entry which is preliminary data.</text>
</comment>
<accession>A0AB74QHU2</accession>
<reference evidence="1 2" key="1">
    <citation type="submission" date="2019-02" db="EMBL/GenBank/DDBJ databases">
        <authorList>
            <consortium name="Pathogen Informatics"/>
        </authorList>
    </citation>
    <scope>NUCLEOTIDE SEQUENCE [LARGE SCALE GENOMIC DNA]</scope>
    <source>
        <strain evidence="2">clo34</strain>
    </source>
</reference>
<dbReference type="Proteomes" id="UP000411588">
    <property type="component" value="Unassembled WGS sequence"/>
</dbReference>